<dbReference type="Gene3D" id="3.20.20.300">
    <property type="entry name" value="Glycoside hydrolase, family 3, N-terminal domain"/>
    <property type="match status" value="1"/>
</dbReference>
<dbReference type="AlphaFoldDB" id="A0A8I0AKS7"/>
<dbReference type="RefSeq" id="WP_186847418.1">
    <property type="nucleotide sequence ID" value="NZ_JACOOX010000002.1"/>
</dbReference>
<evidence type="ECO:0000259" key="3">
    <source>
        <dbReference type="SMART" id="SM01217"/>
    </source>
</evidence>
<evidence type="ECO:0000313" key="5">
    <source>
        <dbReference type="Proteomes" id="UP000615234"/>
    </source>
</evidence>
<dbReference type="Pfam" id="PF01915">
    <property type="entry name" value="Glyco_hydro_3_C"/>
    <property type="match status" value="1"/>
</dbReference>
<dbReference type="InterPro" id="IPR001764">
    <property type="entry name" value="Glyco_hydro_3_N"/>
</dbReference>
<dbReference type="InterPro" id="IPR036881">
    <property type="entry name" value="Glyco_hydro_3_C_sf"/>
</dbReference>
<dbReference type="EMBL" id="JACOOX010000002">
    <property type="protein sequence ID" value="MBC5662106.1"/>
    <property type="molecule type" value="Genomic_DNA"/>
</dbReference>
<gene>
    <name evidence="4" type="ORF">H8S09_04225</name>
</gene>
<dbReference type="Proteomes" id="UP000615234">
    <property type="component" value="Unassembled WGS sequence"/>
</dbReference>
<dbReference type="InterPro" id="IPR002772">
    <property type="entry name" value="Glyco_hydro_3_C"/>
</dbReference>
<dbReference type="Pfam" id="PF00933">
    <property type="entry name" value="Glyco_hydro_3"/>
    <property type="match status" value="1"/>
</dbReference>
<dbReference type="GO" id="GO:0005975">
    <property type="term" value="P:carbohydrate metabolic process"/>
    <property type="evidence" value="ECO:0007669"/>
    <property type="project" value="InterPro"/>
</dbReference>
<name>A0A8I0AKS7_9FIRM</name>
<dbReference type="FunFam" id="2.60.40.10:FF:000495">
    <property type="entry name" value="Periplasmic beta-glucosidase"/>
    <property type="match status" value="1"/>
</dbReference>
<dbReference type="Gene3D" id="2.60.40.10">
    <property type="entry name" value="Immunoglobulins"/>
    <property type="match status" value="1"/>
</dbReference>
<proteinExistence type="inferred from homology"/>
<comment type="similarity">
    <text evidence="1">Belongs to the glycosyl hydrolase 3 family.</text>
</comment>
<dbReference type="GO" id="GO:0008422">
    <property type="term" value="F:beta-glucosidase activity"/>
    <property type="evidence" value="ECO:0007669"/>
    <property type="project" value="UniProtKB-ARBA"/>
</dbReference>
<dbReference type="SUPFAM" id="SSF51445">
    <property type="entry name" value="(Trans)glycosidases"/>
    <property type="match status" value="1"/>
</dbReference>
<organism evidence="4 5">
    <name type="scientific">Coprococcus hominis</name>
    <name type="common">ex Liu et al. 2022</name>
    <dbReference type="NCBI Taxonomy" id="2763039"/>
    <lineage>
        <taxon>Bacteria</taxon>
        <taxon>Bacillati</taxon>
        <taxon>Bacillota</taxon>
        <taxon>Clostridia</taxon>
        <taxon>Lachnospirales</taxon>
        <taxon>Lachnospiraceae</taxon>
        <taxon>Coprococcus</taxon>
    </lineage>
</organism>
<dbReference type="InterPro" id="IPR050288">
    <property type="entry name" value="Cellulose_deg_GH3"/>
</dbReference>
<keyword evidence="2 4" id="KW-0378">Hydrolase</keyword>
<evidence type="ECO:0000256" key="1">
    <source>
        <dbReference type="ARBA" id="ARBA00005336"/>
    </source>
</evidence>
<dbReference type="InterPro" id="IPR036962">
    <property type="entry name" value="Glyco_hydro_3_N_sf"/>
</dbReference>
<dbReference type="InterPro" id="IPR017853">
    <property type="entry name" value="GH"/>
</dbReference>
<feature type="domain" description="Fibronectin type III-like" evidence="3">
    <location>
        <begin position="687"/>
        <end position="757"/>
    </location>
</feature>
<evidence type="ECO:0000313" key="4">
    <source>
        <dbReference type="EMBL" id="MBC5662106.1"/>
    </source>
</evidence>
<dbReference type="Pfam" id="PF14310">
    <property type="entry name" value="Fn3-like"/>
    <property type="match status" value="1"/>
</dbReference>
<dbReference type="Gene3D" id="3.40.50.1700">
    <property type="entry name" value="Glycoside hydrolase family 3 C-terminal domain"/>
    <property type="match status" value="1"/>
</dbReference>
<accession>A0A8I0AKS7</accession>
<keyword evidence="5" id="KW-1185">Reference proteome</keyword>
<protein>
    <submittedName>
        <fullName evidence="4">Glycoside hydrolase family 3 C-terminal domain-containing protein</fullName>
    </submittedName>
</protein>
<dbReference type="InterPro" id="IPR026891">
    <property type="entry name" value="Fn3-like"/>
</dbReference>
<evidence type="ECO:0000256" key="2">
    <source>
        <dbReference type="ARBA" id="ARBA00022801"/>
    </source>
</evidence>
<comment type="caution">
    <text evidence="4">The sequence shown here is derived from an EMBL/GenBank/DDBJ whole genome shotgun (WGS) entry which is preliminary data.</text>
</comment>
<sequence length="850" mass="94483">MTDKIKTILEQMTIEEKADMVCGASNFCTADASRYGVPAIRMLDGGTGINYEQLIADLILSWRTNPRDEEEAWLMKDFSATEERNVIFDYFRPDKLTEKETKVWKKVREYLKEQFIKNTTNNDTTLAFVEMAGDAAADIMSPACFPCGMMLGATFNPDVVNQTGHALGREARAYGVSMLLGTPNINIHRDPLGGRLFEGFSEDPCLVAKLAPEYVKGVQEEGVAANIKHFAANNQEKNRQGINETISERALQEIYFPGFRACVEQAQPATVMAAYNKINGTACTANEWLLDGILRKYWGFEGMVVSDWGAVYDPIAALKAGNDLNMPGITADPEKVVQAVEAGELTEEELDRNVARVLELMDTYGSPECYDMSAQYIMDMSKQAAYKAACEGIVLLKNENGIFPIRSKGKAGNDSVFETVSDEEVMSGVVLCGSGAIRLYDCGTGSAGITTDKDSSIYEGLIQNGVEVSIGIPAVGKRAGISTYICVARIPGMEGNDRKNMKLSVEDAQILNQMLDLKRENPMVKLGLILNVSGPVDLALWEHELDGIFCMFLPGMEGGHAMADILTGRVNPSGKLPLTFPKKHKDTPTYLNFPGDGYQVNYGEGIYVGYRYYDKKMVEPLYPFGHGLSYSHFEISNERAIADSVPVELVYPDGKVDNKKMPVLTDSLRIAVDVINQGPEEFSEGMEVVQLYISDPYATISKPVKELKAFKKIRLAYGEREKVTFTLTKEDFASFDSDLHQWVAEEGVYNILIGNSSRNIVCSMPVYLDAKTEYSYSLQTPIKVLYENSVTKAHMNHLWLRLGLDPADIDNKYEYEPHTRLIDLVHLKCENPEQEALDEFELRVGSLKRA</sequence>
<dbReference type="SUPFAM" id="SSF52279">
    <property type="entry name" value="Beta-D-glucan exohydrolase, C-terminal domain"/>
    <property type="match status" value="1"/>
</dbReference>
<reference evidence="4 5" key="1">
    <citation type="submission" date="2020-08" db="EMBL/GenBank/DDBJ databases">
        <title>Genome public.</title>
        <authorList>
            <person name="Liu C."/>
            <person name="Sun Q."/>
        </authorList>
    </citation>
    <scope>NUCLEOTIDE SEQUENCE [LARGE SCALE GENOMIC DNA]</scope>
    <source>
        <strain evidence="4 5">NSJ-10</strain>
    </source>
</reference>
<dbReference type="PANTHER" id="PTHR42715">
    <property type="entry name" value="BETA-GLUCOSIDASE"/>
    <property type="match status" value="1"/>
</dbReference>
<dbReference type="SMART" id="SM01217">
    <property type="entry name" value="Fn3_like"/>
    <property type="match status" value="1"/>
</dbReference>
<dbReference type="InterPro" id="IPR013783">
    <property type="entry name" value="Ig-like_fold"/>
</dbReference>
<dbReference type="PANTHER" id="PTHR42715:SF10">
    <property type="entry name" value="BETA-GLUCOSIDASE"/>
    <property type="match status" value="1"/>
</dbReference>